<dbReference type="InterPro" id="IPR049577">
    <property type="entry name" value="GMPP_N"/>
</dbReference>
<keyword evidence="5" id="KW-0547">Nucleotide-binding</keyword>
<evidence type="ECO:0000256" key="6">
    <source>
        <dbReference type="ARBA" id="ARBA00023134"/>
    </source>
</evidence>
<evidence type="ECO:0000256" key="2">
    <source>
        <dbReference type="ARBA" id="ARBA00012387"/>
    </source>
</evidence>
<evidence type="ECO:0000256" key="1">
    <source>
        <dbReference type="ARBA" id="ARBA00006115"/>
    </source>
</evidence>
<evidence type="ECO:0000259" key="8">
    <source>
        <dbReference type="Pfam" id="PF00483"/>
    </source>
</evidence>
<evidence type="ECO:0000313" key="9">
    <source>
        <dbReference type="EMBL" id="MBO8437615.1"/>
    </source>
</evidence>
<dbReference type="GO" id="GO:0004475">
    <property type="term" value="F:mannose-1-phosphate guanylyltransferase (GTP) activity"/>
    <property type="evidence" value="ECO:0007669"/>
    <property type="project" value="UniProtKB-EC"/>
</dbReference>
<reference evidence="9" key="1">
    <citation type="submission" date="2020-10" db="EMBL/GenBank/DDBJ databases">
        <authorList>
            <person name="Gilroy R."/>
        </authorList>
    </citation>
    <scope>NUCLEOTIDE SEQUENCE</scope>
    <source>
        <strain evidence="9">G3-4614</strain>
    </source>
</reference>
<dbReference type="InterPro" id="IPR029044">
    <property type="entry name" value="Nucleotide-diphossugar_trans"/>
</dbReference>
<dbReference type="PANTHER" id="PTHR46390:SF1">
    <property type="entry name" value="MANNOSE-1-PHOSPHATE GUANYLYLTRANSFERASE"/>
    <property type="match status" value="1"/>
</dbReference>
<dbReference type="EC" id="2.7.7.13" evidence="2"/>
<evidence type="ECO:0000256" key="3">
    <source>
        <dbReference type="ARBA" id="ARBA00022679"/>
    </source>
</evidence>
<dbReference type="InterPro" id="IPR051161">
    <property type="entry name" value="Mannose-6P_isomerase_type2"/>
</dbReference>
<dbReference type="GO" id="GO:0009298">
    <property type="term" value="P:GDP-mannose biosynthetic process"/>
    <property type="evidence" value="ECO:0007669"/>
    <property type="project" value="TreeGrafter"/>
</dbReference>
<reference evidence="9" key="2">
    <citation type="journal article" date="2021" name="PeerJ">
        <title>Extensive microbial diversity within the chicken gut microbiome revealed by metagenomics and culture.</title>
        <authorList>
            <person name="Gilroy R."/>
            <person name="Ravi A."/>
            <person name="Getino M."/>
            <person name="Pursley I."/>
            <person name="Horton D.L."/>
            <person name="Alikhan N.F."/>
            <person name="Baker D."/>
            <person name="Gharbi K."/>
            <person name="Hall N."/>
            <person name="Watson M."/>
            <person name="Adriaenssens E.M."/>
            <person name="Foster-Nyarko E."/>
            <person name="Jarju S."/>
            <person name="Secka A."/>
            <person name="Antonio M."/>
            <person name="Oren A."/>
            <person name="Chaudhuri R.R."/>
            <person name="La Ragione R."/>
            <person name="Hildebrand F."/>
            <person name="Pallen M.J."/>
        </authorList>
    </citation>
    <scope>NUCLEOTIDE SEQUENCE</scope>
    <source>
        <strain evidence="9">G3-4614</strain>
    </source>
</reference>
<dbReference type="Gene3D" id="3.90.550.10">
    <property type="entry name" value="Spore Coat Polysaccharide Biosynthesis Protein SpsA, Chain A"/>
    <property type="match status" value="1"/>
</dbReference>
<dbReference type="EMBL" id="JADIMW010000015">
    <property type="protein sequence ID" value="MBO8437615.1"/>
    <property type="molecule type" value="Genomic_DNA"/>
</dbReference>
<dbReference type="PANTHER" id="PTHR46390">
    <property type="entry name" value="MANNOSE-1-PHOSPHATE GUANYLYLTRANSFERASE"/>
    <property type="match status" value="1"/>
</dbReference>
<evidence type="ECO:0000256" key="4">
    <source>
        <dbReference type="ARBA" id="ARBA00022695"/>
    </source>
</evidence>
<dbReference type="SUPFAM" id="SSF53448">
    <property type="entry name" value="Nucleotide-diphospho-sugar transferases"/>
    <property type="match status" value="1"/>
</dbReference>
<dbReference type="InterPro" id="IPR005835">
    <property type="entry name" value="NTP_transferase_dom"/>
</dbReference>
<proteinExistence type="inferred from homology"/>
<keyword evidence="3" id="KW-0808">Transferase</keyword>
<gene>
    <name evidence="9" type="ORF">IAC54_01785</name>
</gene>
<keyword evidence="4 9" id="KW-0548">Nucleotidyltransferase</keyword>
<organism evidence="9 10">
    <name type="scientific">Candidatus Caccoplasma merdipullorum</name>
    <dbReference type="NCBI Taxonomy" id="2840718"/>
    <lineage>
        <taxon>Bacteria</taxon>
        <taxon>Pseudomonadati</taxon>
        <taxon>Bacteroidota</taxon>
        <taxon>Bacteroidia</taxon>
        <taxon>Bacteroidales</taxon>
        <taxon>Bacteroidaceae</taxon>
        <taxon>Bacteroidaceae incertae sedis</taxon>
        <taxon>Candidatus Caccoplasma</taxon>
    </lineage>
</organism>
<evidence type="ECO:0000313" key="10">
    <source>
        <dbReference type="Proteomes" id="UP000823636"/>
    </source>
</evidence>
<dbReference type="Proteomes" id="UP000823636">
    <property type="component" value="Unassembled WGS sequence"/>
</dbReference>
<dbReference type="AlphaFoldDB" id="A0A9D9H3C1"/>
<accession>A0A9D9H3C1</accession>
<dbReference type="GO" id="GO:0005525">
    <property type="term" value="F:GTP binding"/>
    <property type="evidence" value="ECO:0007669"/>
    <property type="project" value="UniProtKB-KW"/>
</dbReference>
<comment type="similarity">
    <text evidence="1">Belongs to the mannose-6-phosphate isomerase type 2 family.</text>
</comment>
<name>A0A9D9H3C1_9BACT</name>
<feature type="domain" description="Nucleotidyl transferase" evidence="8">
    <location>
        <begin position="15"/>
        <end position="293"/>
    </location>
</feature>
<protein>
    <recommendedName>
        <fullName evidence="2">mannose-1-phosphate guanylyltransferase</fullName>
        <ecNumber evidence="2">2.7.7.13</ecNumber>
    </recommendedName>
</protein>
<sequence>MKPIENIQQENKHLVIMAGGIGSRFWPLSTPEKPKQFIDILGCGKTLLQQTAERFSRLVPTKNIWVVTSEKYRNIIYEQLPDVPRENILLEPCMRNTAPCIAYVGWKIKSVSPDAEIIVTPSDHLVKDTDTFVETLSTALAFIEKNNAIVTVGISPTSPHTEYGYIAADNSDTTVKRVLSFKEKPNLEKAKEYLAAGNYYWNSGMFLWNLPTLIESFQKHAPEIAEIFDTLSVHFGKPCEKEETAKGYESAPKISVDYAIMEKADNIFVIPADFGWSDLGSWGSLRENIPHDENDNSYVGDATFINSHNCIAYICKGHSAIIENEDNATVIDNGEILLIYDSEGNLKEKREIEEQQKKS</sequence>
<comment type="caution">
    <text evidence="9">The sequence shown here is derived from an EMBL/GenBank/DDBJ whole genome shotgun (WGS) entry which is preliminary data.</text>
</comment>
<dbReference type="Pfam" id="PF00483">
    <property type="entry name" value="NTP_transferase"/>
    <property type="match status" value="1"/>
</dbReference>
<dbReference type="CDD" id="cd02509">
    <property type="entry name" value="GDP-M1P_Guanylyltransferase"/>
    <property type="match status" value="1"/>
</dbReference>
<keyword evidence="6" id="KW-0342">GTP-binding</keyword>
<evidence type="ECO:0000256" key="5">
    <source>
        <dbReference type="ARBA" id="ARBA00022741"/>
    </source>
</evidence>
<dbReference type="FunFam" id="3.90.550.10:FF:000046">
    <property type="entry name" value="Mannose-1-phosphate guanylyltransferase (GDP)"/>
    <property type="match status" value="1"/>
</dbReference>
<comment type="catalytic activity">
    <reaction evidence="7">
        <text>alpha-D-mannose 1-phosphate + GTP + H(+) = GDP-alpha-D-mannose + diphosphate</text>
        <dbReference type="Rhea" id="RHEA:15229"/>
        <dbReference type="ChEBI" id="CHEBI:15378"/>
        <dbReference type="ChEBI" id="CHEBI:33019"/>
        <dbReference type="ChEBI" id="CHEBI:37565"/>
        <dbReference type="ChEBI" id="CHEBI:57527"/>
        <dbReference type="ChEBI" id="CHEBI:58409"/>
        <dbReference type="EC" id="2.7.7.13"/>
    </reaction>
</comment>
<evidence type="ECO:0000256" key="7">
    <source>
        <dbReference type="ARBA" id="ARBA00047343"/>
    </source>
</evidence>